<dbReference type="EMBL" id="CAJNNW010027549">
    <property type="protein sequence ID" value="CAE8691958.1"/>
    <property type="molecule type" value="Genomic_DNA"/>
</dbReference>
<organism evidence="3 4">
    <name type="scientific">Polarella glacialis</name>
    <name type="common">Dinoflagellate</name>
    <dbReference type="NCBI Taxonomy" id="89957"/>
    <lineage>
        <taxon>Eukaryota</taxon>
        <taxon>Sar</taxon>
        <taxon>Alveolata</taxon>
        <taxon>Dinophyceae</taxon>
        <taxon>Suessiales</taxon>
        <taxon>Suessiaceae</taxon>
        <taxon>Polarella</taxon>
    </lineage>
</organism>
<gene>
    <name evidence="3" type="ORF">PGLA2088_LOCUS27662</name>
</gene>
<proteinExistence type="predicted"/>
<evidence type="ECO:0000313" key="4">
    <source>
        <dbReference type="Proteomes" id="UP000626109"/>
    </source>
</evidence>
<accession>A0A813K0V4</accession>
<keyword evidence="2" id="KW-0812">Transmembrane</keyword>
<reference evidence="3" key="1">
    <citation type="submission" date="2021-02" db="EMBL/GenBank/DDBJ databases">
        <authorList>
            <person name="Dougan E. K."/>
            <person name="Rhodes N."/>
            <person name="Thang M."/>
            <person name="Chan C."/>
        </authorList>
    </citation>
    <scope>NUCLEOTIDE SEQUENCE</scope>
</reference>
<dbReference type="AlphaFoldDB" id="A0A813K0V4"/>
<feature type="transmembrane region" description="Helical" evidence="2">
    <location>
        <begin position="263"/>
        <end position="285"/>
    </location>
</feature>
<keyword evidence="2" id="KW-0472">Membrane</keyword>
<dbReference type="SUPFAM" id="SSF48403">
    <property type="entry name" value="Ankyrin repeat"/>
    <property type="match status" value="1"/>
</dbReference>
<protein>
    <submittedName>
        <fullName evidence="3">Uncharacterized protein</fullName>
    </submittedName>
</protein>
<evidence type="ECO:0000256" key="2">
    <source>
        <dbReference type="SAM" id="Phobius"/>
    </source>
</evidence>
<dbReference type="InterPro" id="IPR036770">
    <property type="entry name" value="Ankyrin_rpt-contain_sf"/>
</dbReference>
<evidence type="ECO:0000313" key="3">
    <source>
        <dbReference type="EMBL" id="CAE8691958.1"/>
    </source>
</evidence>
<evidence type="ECO:0000256" key="1">
    <source>
        <dbReference type="SAM" id="MobiDB-lite"/>
    </source>
</evidence>
<comment type="caution">
    <text evidence="3">The sequence shown here is derived from an EMBL/GenBank/DDBJ whole genome shotgun (WGS) entry which is preliminary data.</text>
</comment>
<keyword evidence="2" id="KW-1133">Transmembrane helix</keyword>
<dbReference type="Proteomes" id="UP000626109">
    <property type="component" value="Unassembled WGS sequence"/>
</dbReference>
<name>A0A813K0V4_POLGL</name>
<sequence>MPPFSPMGLRSPSKRRAMHRSSTQVEQVETMLDNLLDGPDPLDSKLNKLNFQKAKRKMLDALAEKDEITDGHEEELEDILMYKGRPVTACLLHFAVWCSARLHDSACVEAVLPYLTADDIFAKARYQSRHLSYDETWLDAIHIAAGFGCVAALDVLFQHVVQKADYVNTRCLVHRVDSSGEHTGDEPDYTPLCESTYSGNKDVSMWLLDHQADAQMTNKEGVSPLHFVSALVQLGSLGRSMRGITGGLEADDALSSDGCSRPLFFFVFQNFSVLLLDMCVCFFLISHLTHDV</sequence>
<feature type="region of interest" description="Disordered" evidence="1">
    <location>
        <begin position="1"/>
        <end position="23"/>
    </location>
</feature>
<dbReference type="Gene3D" id="1.25.40.20">
    <property type="entry name" value="Ankyrin repeat-containing domain"/>
    <property type="match status" value="1"/>
</dbReference>